<dbReference type="SUPFAM" id="SSF51735">
    <property type="entry name" value="NAD(P)-binding Rossmann-fold domains"/>
    <property type="match status" value="1"/>
</dbReference>
<dbReference type="AlphaFoldDB" id="A0A8C8AE81"/>
<dbReference type="Gene3D" id="3.40.50.720">
    <property type="entry name" value="NAD(P)-binding Rossmann-like Domain"/>
    <property type="match status" value="1"/>
</dbReference>
<dbReference type="InterPro" id="IPR036291">
    <property type="entry name" value="NAD(P)-bd_dom_sf"/>
</dbReference>
<protein>
    <recommendedName>
        <fullName evidence="3">3-beta hydroxysteroid dehydrogenase/isomerase domain-containing protein</fullName>
    </recommendedName>
</protein>
<keyword evidence="2" id="KW-1133">Transmembrane helix</keyword>
<dbReference type="Ensembl" id="ENSOSUT00000004434.1">
    <property type="protein sequence ID" value="ENSOSUP00000004295.1"/>
    <property type="gene ID" value="ENSOSUG00000003145.1"/>
</dbReference>
<reference evidence="4" key="2">
    <citation type="submission" date="2025-09" db="UniProtKB">
        <authorList>
            <consortium name="Ensembl"/>
        </authorList>
    </citation>
    <scope>IDENTIFICATION</scope>
</reference>
<evidence type="ECO:0000256" key="1">
    <source>
        <dbReference type="SAM" id="MobiDB-lite"/>
    </source>
</evidence>
<dbReference type="InterPro" id="IPR002225">
    <property type="entry name" value="3Beta_OHSteriod_DH/Estase"/>
</dbReference>
<feature type="transmembrane region" description="Helical" evidence="2">
    <location>
        <begin position="12"/>
        <end position="31"/>
    </location>
</feature>
<proteinExistence type="predicted"/>
<keyword evidence="2" id="KW-0812">Transmembrane</keyword>
<evidence type="ECO:0000313" key="4">
    <source>
        <dbReference type="Ensembl" id="ENSOSUP00000004295.1"/>
    </source>
</evidence>
<evidence type="ECO:0000313" key="5">
    <source>
        <dbReference type="Proteomes" id="UP000694552"/>
    </source>
</evidence>
<organism evidence="4 5">
    <name type="scientific">Otus sunia</name>
    <name type="common">Oriental scops-owl</name>
    <dbReference type="NCBI Taxonomy" id="257818"/>
    <lineage>
        <taxon>Eukaryota</taxon>
        <taxon>Metazoa</taxon>
        <taxon>Chordata</taxon>
        <taxon>Craniata</taxon>
        <taxon>Vertebrata</taxon>
        <taxon>Euteleostomi</taxon>
        <taxon>Archelosauria</taxon>
        <taxon>Archosauria</taxon>
        <taxon>Dinosauria</taxon>
        <taxon>Saurischia</taxon>
        <taxon>Theropoda</taxon>
        <taxon>Coelurosauria</taxon>
        <taxon>Aves</taxon>
        <taxon>Neognathae</taxon>
        <taxon>Neoaves</taxon>
        <taxon>Telluraves</taxon>
        <taxon>Strigiformes</taxon>
        <taxon>Strigidae</taxon>
        <taxon>Otus</taxon>
    </lineage>
</organism>
<keyword evidence="2" id="KW-0472">Membrane</keyword>
<keyword evidence="5" id="KW-1185">Reference proteome</keyword>
<sequence length="70" mass="7537">RPASRRVPGGLVLVVTGGCGFLGSHLVQLLLEQEPELRELRVFDLRIDPRVVPPGQGEGAGGTPWEPRTP</sequence>
<dbReference type="Pfam" id="PF01073">
    <property type="entry name" value="3Beta_HSD"/>
    <property type="match status" value="1"/>
</dbReference>
<accession>A0A8C8AE81</accession>
<evidence type="ECO:0000259" key="3">
    <source>
        <dbReference type="Pfam" id="PF01073"/>
    </source>
</evidence>
<name>A0A8C8AE81_9STRI</name>
<feature type="region of interest" description="Disordered" evidence="1">
    <location>
        <begin position="51"/>
        <end position="70"/>
    </location>
</feature>
<dbReference type="GO" id="GO:0006694">
    <property type="term" value="P:steroid biosynthetic process"/>
    <property type="evidence" value="ECO:0007669"/>
    <property type="project" value="InterPro"/>
</dbReference>
<reference evidence="4" key="1">
    <citation type="submission" date="2025-08" db="UniProtKB">
        <authorList>
            <consortium name="Ensembl"/>
        </authorList>
    </citation>
    <scope>IDENTIFICATION</scope>
</reference>
<feature type="domain" description="3-beta hydroxysteroid dehydrogenase/isomerase" evidence="3">
    <location>
        <begin position="14"/>
        <end position="51"/>
    </location>
</feature>
<dbReference type="Proteomes" id="UP000694552">
    <property type="component" value="Unplaced"/>
</dbReference>
<dbReference type="GO" id="GO:0016616">
    <property type="term" value="F:oxidoreductase activity, acting on the CH-OH group of donors, NAD or NADP as acceptor"/>
    <property type="evidence" value="ECO:0007669"/>
    <property type="project" value="InterPro"/>
</dbReference>
<evidence type="ECO:0000256" key="2">
    <source>
        <dbReference type="SAM" id="Phobius"/>
    </source>
</evidence>